<dbReference type="InterPro" id="IPR018982">
    <property type="entry name" value="RQC_domain"/>
</dbReference>
<evidence type="ECO:0000259" key="2">
    <source>
        <dbReference type="Pfam" id="PF13451"/>
    </source>
</evidence>
<dbReference type="RefSeq" id="WP_272447137.1">
    <property type="nucleotide sequence ID" value="NZ_JAMQKC010000019.1"/>
</dbReference>
<dbReference type="GO" id="GO:0006281">
    <property type="term" value="P:DNA repair"/>
    <property type="evidence" value="ECO:0007669"/>
    <property type="project" value="InterPro"/>
</dbReference>
<feature type="domain" description="Probable zinc-binding" evidence="2">
    <location>
        <begin position="205"/>
        <end position="247"/>
    </location>
</feature>
<dbReference type="Pfam" id="PF13451">
    <property type="entry name" value="zf_Tbcl"/>
    <property type="match status" value="1"/>
</dbReference>
<dbReference type="Pfam" id="PF09382">
    <property type="entry name" value="RQC"/>
    <property type="match status" value="1"/>
</dbReference>
<accession>A0A9X4AFW8</accession>
<dbReference type="NCBIfam" id="NF041107">
    <property type="entry name" value="RQC_minor_1"/>
    <property type="match status" value="1"/>
</dbReference>
<dbReference type="GO" id="GO:0043138">
    <property type="term" value="F:3'-5' DNA helicase activity"/>
    <property type="evidence" value="ECO:0007669"/>
    <property type="project" value="InterPro"/>
</dbReference>
<evidence type="ECO:0000313" key="3">
    <source>
        <dbReference type="EMBL" id="MDC3418074.1"/>
    </source>
</evidence>
<evidence type="ECO:0000313" key="4">
    <source>
        <dbReference type="Proteomes" id="UP001145069"/>
    </source>
</evidence>
<dbReference type="InterPro" id="IPR025306">
    <property type="entry name" value="Zn-bnd_dom_prob"/>
</dbReference>
<sequence length="251" mass="29570">MNAKIDTLSQEEIKVILRAADEIIAQGGRTLLAKILKGSREKKVLQLELDTCPVYGYYKSEKLDEVVAKIDWMIEYDFLTIEYSGKLPMIVFTERGWQIESDQMADELLQEWMEWVKQGEQSPDMTYLKDRNREMILLLLEKVKESGNKMFIPYLRLWEKIEYKKVKKAIRSTIKALENNVPIDNQLVQNRTESIDEALKGAAPQDLRLKCWECGERFMFTIGEQLFFKQKGFEYPKRCGKCRDNRKPVFF</sequence>
<proteinExistence type="predicted"/>
<comment type="caution">
    <text evidence="3">The sequence shown here is derived from an EMBL/GenBank/DDBJ whole genome shotgun (WGS) entry which is preliminary data.</text>
</comment>
<dbReference type="AlphaFoldDB" id="A0A9X4AFW8"/>
<evidence type="ECO:0000259" key="1">
    <source>
        <dbReference type="Pfam" id="PF09382"/>
    </source>
</evidence>
<dbReference type="Gene3D" id="1.10.10.10">
    <property type="entry name" value="Winged helix-like DNA-binding domain superfamily/Winged helix DNA-binding domain"/>
    <property type="match status" value="1"/>
</dbReference>
<feature type="domain" description="RQC" evidence="1">
    <location>
        <begin position="11"/>
        <end position="104"/>
    </location>
</feature>
<dbReference type="EMBL" id="JAMQKC010000019">
    <property type="protein sequence ID" value="MDC3418074.1"/>
    <property type="molecule type" value="Genomic_DNA"/>
</dbReference>
<dbReference type="InterPro" id="IPR036388">
    <property type="entry name" value="WH-like_DNA-bd_sf"/>
</dbReference>
<reference evidence="3" key="1">
    <citation type="submission" date="2022-06" db="EMBL/GenBank/DDBJ databases">
        <title>Aquibacillus sp. a new bacterium isolated from soil saline samples.</title>
        <authorList>
            <person name="Galisteo C."/>
            <person name="De La Haba R."/>
            <person name="Sanchez-Porro C."/>
            <person name="Ventosa A."/>
        </authorList>
    </citation>
    <scope>NUCLEOTIDE SEQUENCE</scope>
    <source>
        <strain evidence="3">3ASR75-54</strain>
    </source>
</reference>
<gene>
    <name evidence="3" type="ORF">NC799_14370</name>
</gene>
<dbReference type="InterPro" id="IPR036390">
    <property type="entry name" value="WH_DNA-bd_sf"/>
</dbReference>
<keyword evidence="4" id="KW-1185">Reference proteome</keyword>
<name>A0A9X4AFW8_9BACI</name>
<dbReference type="SUPFAM" id="SSF46785">
    <property type="entry name" value="Winged helix' DNA-binding domain"/>
    <property type="match status" value="1"/>
</dbReference>
<protein>
    <submittedName>
        <fullName evidence="3">Zinc-ribbon domain containing protein</fullName>
    </submittedName>
</protein>
<dbReference type="Proteomes" id="UP001145069">
    <property type="component" value="Unassembled WGS sequence"/>
</dbReference>
<dbReference type="GO" id="GO:0006260">
    <property type="term" value="P:DNA replication"/>
    <property type="evidence" value="ECO:0007669"/>
    <property type="project" value="InterPro"/>
</dbReference>
<organism evidence="3 4">
    <name type="scientific">Aquibacillus salsiterrae</name>
    <dbReference type="NCBI Taxonomy" id="2950439"/>
    <lineage>
        <taxon>Bacteria</taxon>
        <taxon>Bacillati</taxon>
        <taxon>Bacillota</taxon>
        <taxon>Bacilli</taxon>
        <taxon>Bacillales</taxon>
        <taxon>Bacillaceae</taxon>
        <taxon>Aquibacillus</taxon>
    </lineage>
</organism>